<dbReference type="PROSITE" id="PS51833">
    <property type="entry name" value="HDOD"/>
    <property type="match status" value="1"/>
</dbReference>
<evidence type="ECO:0000256" key="1">
    <source>
        <dbReference type="SAM" id="MobiDB-lite"/>
    </source>
</evidence>
<protein>
    <submittedName>
        <fullName evidence="3">GAF domain-containing protein</fullName>
    </submittedName>
</protein>
<dbReference type="EMBL" id="SMAO01000005">
    <property type="protein sequence ID" value="TCT20594.1"/>
    <property type="molecule type" value="Genomic_DNA"/>
</dbReference>
<dbReference type="Proteomes" id="UP000295717">
    <property type="component" value="Unassembled WGS sequence"/>
</dbReference>
<dbReference type="InterPro" id="IPR029016">
    <property type="entry name" value="GAF-like_dom_sf"/>
</dbReference>
<keyword evidence="4" id="KW-1185">Reference proteome</keyword>
<dbReference type="SUPFAM" id="SSF55781">
    <property type="entry name" value="GAF domain-like"/>
    <property type="match status" value="1"/>
</dbReference>
<reference evidence="3 4" key="1">
    <citation type="submission" date="2019-03" db="EMBL/GenBank/DDBJ databases">
        <title>Genomic Encyclopedia of Type Strains, Phase IV (KMG-IV): sequencing the most valuable type-strain genomes for metagenomic binning, comparative biology and taxonomic classification.</title>
        <authorList>
            <person name="Goeker M."/>
        </authorList>
    </citation>
    <scope>NUCLEOTIDE SEQUENCE [LARGE SCALE GENOMIC DNA]</scope>
    <source>
        <strain evidence="3 4">DSM 13587</strain>
    </source>
</reference>
<organism evidence="3 4">
    <name type="scientific">Thiobaca trueperi</name>
    <dbReference type="NCBI Taxonomy" id="127458"/>
    <lineage>
        <taxon>Bacteria</taxon>
        <taxon>Pseudomonadati</taxon>
        <taxon>Pseudomonadota</taxon>
        <taxon>Gammaproteobacteria</taxon>
        <taxon>Chromatiales</taxon>
        <taxon>Chromatiaceae</taxon>
        <taxon>Thiobaca</taxon>
    </lineage>
</organism>
<dbReference type="AlphaFoldDB" id="A0A4R3MW79"/>
<evidence type="ECO:0000313" key="4">
    <source>
        <dbReference type="Proteomes" id="UP000295717"/>
    </source>
</evidence>
<feature type="domain" description="HDOD" evidence="2">
    <location>
        <begin position="1"/>
        <end position="196"/>
    </location>
</feature>
<dbReference type="InterPro" id="IPR013976">
    <property type="entry name" value="HDOD"/>
</dbReference>
<dbReference type="InterPro" id="IPR052340">
    <property type="entry name" value="RNase_Y/CdgJ"/>
</dbReference>
<dbReference type="InterPro" id="IPR003018">
    <property type="entry name" value="GAF"/>
</dbReference>
<dbReference type="RefSeq" id="WP_243651607.1">
    <property type="nucleotide sequence ID" value="NZ_SMAO01000005.1"/>
</dbReference>
<accession>A0A4R3MW79</accession>
<sequence>MPIFDNTVQQVITVSQDDLAPISALAGIVLQDPSLTARVLKLANSVHYNPTLSSVSTVTRAIIVLGFNAVRNMCLTFSLVDDLAAGSTRERFARELARSMHAATQARALAEARGDKSPEEVFIATLFYRIGELAFWCFGGELGDQLERLMNQPGMIPEQAQEKLLGFRLSHLSRQLAREWHLSDLLQKAVTQPGQKEDRIQTVLLGQQIARCAVDKGWRSNDMDGLIRKSAQIIERSFDDTRALLFQKAQDATTLAADFGARFAAVHIPQPSLHSLDETAPAEAAAQTPELPPAEPAAPGYPPADDMLQIKILREMATLIEEGQCDFNLIMELVLEGIYRGVGMDRVLFALLTPDKQALKAKYALGEDHLQLSGGFYFSRTPNGQPNILFEIMDRKHPHWITDEERKAHASLIPGKLTQTIGPVPFMVAPIIVNNQCIGIFYADRGLSHRPLDKTIFDGFKHFVQQANMGLTLIASRARRKG</sequence>
<gene>
    <name evidence="3" type="ORF">EDC35_10532</name>
</gene>
<dbReference type="Pfam" id="PF08668">
    <property type="entry name" value="HDOD"/>
    <property type="match status" value="1"/>
</dbReference>
<feature type="region of interest" description="Disordered" evidence="1">
    <location>
        <begin position="279"/>
        <end position="300"/>
    </location>
</feature>
<dbReference type="SUPFAM" id="SSF109604">
    <property type="entry name" value="HD-domain/PDEase-like"/>
    <property type="match status" value="1"/>
</dbReference>
<feature type="compositionally biased region" description="Pro residues" evidence="1">
    <location>
        <begin position="290"/>
        <end position="300"/>
    </location>
</feature>
<dbReference type="Pfam" id="PF01590">
    <property type="entry name" value="GAF"/>
    <property type="match status" value="1"/>
</dbReference>
<dbReference type="SMART" id="SM00065">
    <property type="entry name" value="GAF"/>
    <property type="match status" value="1"/>
</dbReference>
<comment type="caution">
    <text evidence="3">The sequence shown here is derived from an EMBL/GenBank/DDBJ whole genome shotgun (WGS) entry which is preliminary data.</text>
</comment>
<dbReference type="PANTHER" id="PTHR33525">
    <property type="match status" value="1"/>
</dbReference>
<proteinExistence type="predicted"/>
<evidence type="ECO:0000313" key="3">
    <source>
        <dbReference type="EMBL" id="TCT20594.1"/>
    </source>
</evidence>
<name>A0A4R3MW79_9GAMM</name>
<evidence type="ECO:0000259" key="2">
    <source>
        <dbReference type="PROSITE" id="PS51833"/>
    </source>
</evidence>
<dbReference type="PANTHER" id="PTHR33525:SF3">
    <property type="entry name" value="RIBONUCLEASE Y"/>
    <property type="match status" value="1"/>
</dbReference>
<dbReference type="Gene3D" id="3.30.450.40">
    <property type="match status" value="1"/>
</dbReference>
<dbReference type="Gene3D" id="1.10.3210.10">
    <property type="entry name" value="Hypothetical protein af1432"/>
    <property type="match status" value="1"/>
</dbReference>